<reference evidence="4" key="2">
    <citation type="submission" date="2019-03" db="EMBL/GenBank/DDBJ databases">
        <authorList>
            <person name="Yan Y.-Q."/>
            <person name="Du Z.-J."/>
        </authorList>
    </citation>
    <scope>NUCLEOTIDE SEQUENCE</scope>
    <source>
        <strain evidence="4">PP-F2FG21</strain>
    </source>
</reference>
<feature type="chain" id="PRO_5044616296" evidence="1">
    <location>
        <begin position="28"/>
        <end position="420"/>
    </location>
</feature>
<dbReference type="EMBL" id="SNQG01000007">
    <property type="protein sequence ID" value="TEW64205.1"/>
    <property type="molecule type" value="Genomic_DNA"/>
</dbReference>
<reference evidence="4 5" key="1">
    <citation type="journal article" date="2016" name="Int. J. Syst. Evol. Microbiol.">
        <title>Proposal of Mucilaginibacter phyllosphaerae sp. nov. isolated from the phyllosphere of Galium album.</title>
        <authorList>
            <person name="Aydogan E.L."/>
            <person name="Busse H.J."/>
            <person name="Moser G."/>
            <person name="Muller C."/>
            <person name="Kampfer P."/>
            <person name="Glaeser S.P."/>
        </authorList>
    </citation>
    <scope>NUCLEOTIDE SEQUENCE [LARGE SCALE GENOMIC DNA]</scope>
    <source>
        <strain evidence="4 5">PP-F2FG21</strain>
    </source>
</reference>
<reference evidence="3 6" key="3">
    <citation type="submission" date="2020-08" db="EMBL/GenBank/DDBJ databases">
        <title>Genomic Encyclopedia of Type Strains, Phase IV (KMG-IV): sequencing the most valuable type-strain genomes for metagenomic binning, comparative biology and taxonomic classification.</title>
        <authorList>
            <person name="Goeker M."/>
        </authorList>
    </citation>
    <scope>NUCLEOTIDE SEQUENCE [LARGE SCALE GENOMIC DNA]</scope>
    <source>
        <strain evidence="3 6">DSM 100995</strain>
    </source>
</reference>
<dbReference type="GO" id="GO:0016491">
    <property type="term" value="F:oxidoreductase activity"/>
    <property type="evidence" value="ECO:0007669"/>
    <property type="project" value="InterPro"/>
</dbReference>
<dbReference type="OrthoDB" id="1118217at2"/>
<dbReference type="PANTHER" id="PTHR42852:SF13">
    <property type="entry name" value="PROTEIN DIPZ"/>
    <property type="match status" value="1"/>
</dbReference>
<feature type="signal peptide" evidence="1">
    <location>
        <begin position="1"/>
        <end position="27"/>
    </location>
</feature>
<dbReference type="InterPro" id="IPR050553">
    <property type="entry name" value="Thioredoxin_ResA/DsbE_sf"/>
</dbReference>
<dbReference type="InterPro" id="IPR036249">
    <property type="entry name" value="Thioredoxin-like_sf"/>
</dbReference>
<feature type="domain" description="Thioredoxin" evidence="2">
    <location>
        <begin position="20"/>
        <end position="184"/>
    </location>
</feature>
<dbReference type="Proteomes" id="UP000583101">
    <property type="component" value="Unassembled WGS sequence"/>
</dbReference>
<evidence type="ECO:0000313" key="6">
    <source>
        <dbReference type="Proteomes" id="UP000583101"/>
    </source>
</evidence>
<keyword evidence="1" id="KW-0732">Signal</keyword>
<sequence length="420" mass="48274">MNHKSKSLIIFVLISLFNSANFSTSFAATQVDTLINNKAVQIRFQYSLDKQIRADFYRNKILVLDFWATWCAPCIAGFPRYNDLSRKYSNSDVIFASITNEPIHTVKTFFKRTGKKLNALKLIDTTKYTMNAFGVLTPSLSQGIPYCVIIDKNNVVRWQGNTFDLSESIINGIIKSKPIDENKSTFKTNIPNSIKPINKYSFFSFNAIKADTGISNIDDGETYRSYYNDIIEFTSKNKPLDDLIELLSNVSKVRFKTNSVEKLRQHVGVDFKIGSDSSRFKNYKSTIFENAPRKNFILGLVGEAFKFEVKVEPQKLQHYELIIVDTTKLNTFKSLNPKHHSYDFDHYPNFEVIGYNLSKITSYLESNTNYIITTNIKDKSLYDLSLNIMDFKTLNKNLIFHGLKLVGIEDTVQLLNITFY</sequence>
<comment type="caution">
    <text evidence="4">The sequence shown here is derived from an EMBL/GenBank/DDBJ whole genome shotgun (WGS) entry which is preliminary data.</text>
</comment>
<evidence type="ECO:0000313" key="4">
    <source>
        <dbReference type="EMBL" id="TEW64205.1"/>
    </source>
</evidence>
<dbReference type="EMBL" id="JACIEG010000007">
    <property type="protein sequence ID" value="MBB3970860.1"/>
    <property type="molecule type" value="Genomic_DNA"/>
</dbReference>
<name>A0A4Y8A793_9SPHI</name>
<dbReference type="InterPro" id="IPR000866">
    <property type="entry name" value="AhpC/TSA"/>
</dbReference>
<dbReference type="CDD" id="cd02966">
    <property type="entry name" value="TlpA_like_family"/>
    <property type="match status" value="1"/>
</dbReference>
<proteinExistence type="predicted"/>
<evidence type="ECO:0000313" key="3">
    <source>
        <dbReference type="EMBL" id="MBB3970860.1"/>
    </source>
</evidence>
<evidence type="ECO:0000256" key="1">
    <source>
        <dbReference type="SAM" id="SignalP"/>
    </source>
</evidence>
<dbReference type="PANTHER" id="PTHR42852">
    <property type="entry name" value="THIOL:DISULFIDE INTERCHANGE PROTEIN DSBE"/>
    <property type="match status" value="1"/>
</dbReference>
<dbReference type="RefSeq" id="WP_134337847.1">
    <property type="nucleotide sequence ID" value="NZ_BMCZ01000002.1"/>
</dbReference>
<dbReference type="AlphaFoldDB" id="A0A4Y8A793"/>
<keyword evidence="6" id="KW-1185">Reference proteome</keyword>
<dbReference type="SUPFAM" id="SSF52833">
    <property type="entry name" value="Thioredoxin-like"/>
    <property type="match status" value="1"/>
</dbReference>
<evidence type="ECO:0000313" key="5">
    <source>
        <dbReference type="Proteomes" id="UP000297248"/>
    </source>
</evidence>
<protein>
    <submittedName>
        <fullName evidence="3">Thiol-disulfide isomerase/thioredoxin</fullName>
    </submittedName>
    <submittedName>
        <fullName evidence="4">TlpA family protein disulfide reductase</fullName>
    </submittedName>
</protein>
<organism evidence="4 5">
    <name type="scientific">Mucilaginibacter phyllosphaerae</name>
    <dbReference type="NCBI Taxonomy" id="1812349"/>
    <lineage>
        <taxon>Bacteria</taxon>
        <taxon>Pseudomonadati</taxon>
        <taxon>Bacteroidota</taxon>
        <taxon>Sphingobacteriia</taxon>
        <taxon>Sphingobacteriales</taxon>
        <taxon>Sphingobacteriaceae</taxon>
        <taxon>Mucilaginibacter</taxon>
    </lineage>
</organism>
<evidence type="ECO:0000259" key="2">
    <source>
        <dbReference type="PROSITE" id="PS51352"/>
    </source>
</evidence>
<dbReference type="Proteomes" id="UP000297248">
    <property type="component" value="Unassembled WGS sequence"/>
</dbReference>
<dbReference type="InterPro" id="IPR013766">
    <property type="entry name" value="Thioredoxin_domain"/>
</dbReference>
<dbReference type="GO" id="GO:0016209">
    <property type="term" value="F:antioxidant activity"/>
    <property type="evidence" value="ECO:0007669"/>
    <property type="project" value="InterPro"/>
</dbReference>
<dbReference type="Pfam" id="PF00578">
    <property type="entry name" value="AhpC-TSA"/>
    <property type="match status" value="1"/>
</dbReference>
<dbReference type="PROSITE" id="PS51352">
    <property type="entry name" value="THIOREDOXIN_2"/>
    <property type="match status" value="1"/>
</dbReference>
<gene>
    <name evidence="4" type="ORF">E2R65_17810</name>
    <name evidence="3" type="ORF">GGR35_003486</name>
</gene>
<dbReference type="Gene3D" id="3.40.30.10">
    <property type="entry name" value="Glutaredoxin"/>
    <property type="match status" value="1"/>
</dbReference>
<dbReference type="GO" id="GO:0016853">
    <property type="term" value="F:isomerase activity"/>
    <property type="evidence" value="ECO:0007669"/>
    <property type="project" value="UniProtKB-KW"/>
</dbReference>
<accession>A0A4Y8A793</accession>
<keyword evidence="3" id="KW-0413">Isomerase</keyword>